<dbReference type="Pfam" id="PF16589">
    <property type="entry name" value="BRCT_2"/>
    <property type="match status" value="1"/>
</dbReference>
<keyword evidence="13" id="KW-1185">Reference proteome</keyword>
<evidence type="ECO:0000259" key="10">
    <source>
        <dbReference type="PROSITE" id="PS50172"/>
    </source>
</evidence>
<evidence type="ECO:0000256" key="8">
    <source>
        <dbReference type="RuleBase" id="RU367107"/>
    </source>
</evidence>
<dbReference type="Proteomes" id="UP000262825">
    <property type="component" value="Unassembled WGS sequence"/>
</dbReference>
<evidence type="ECO:0000313" key="12">
    <source>
        <dbReference type="EMBL" id="SSD59780.1"/>
    </source>
</evidence>
<dbReference type="Gene3D" id="1.10.10.2170">
    <property type="match status" value="1"/>
</dbReference>
<evidence type="ECO:0000256" key="4">
    <source>
        <dbReference type="ARBA" id="ARBA00023015"/>
    </source>
</evidence>
<accession>A0A376B6Q2</accession>
<dbReference type="AlphaFoldDB" id="A0A376B6Q2"/>
<keyword evidence="3 8" id="KW-0779">Telomere</keyword>
<dbReference type="SMART" id="SM00717">
    <property type="entry name" value="SANT"/>
    <property type="match status" value="1"/>
</dbReference>
<dbReference type="Pfam" id="PF00249">
    <property type="entry name" value="Myb_DNA-binding"/>
    <property type="match status" value="1"/>
</dbReference>
<feature type="compositionally biased region" description="Polar residues" evidence="9">
    <location>
        <begin position="35"/>
        <end position="65"/>
    </location>
</feature>
<evidence type="ECO:0000256" key="7">
    <source>
        <dbReference type="ARBA" id="ARBA00023242"/>
    </source>
</evidence>
<feature type="domain" description="HTH myb-type" evidence="11">
    <location>
        <begin position="363"/>
        <end position="416"/>
    </location>
</feature>
<dbReference type="InterPro" id="IPR001357">
    <property type="entry name" value="BRCT_dom"/>
</dbReference>
<name>A0A376B6Q2_9ASCO</name>
<evidence type="ECO:0000313" key="13">
    <source>
        <dbReference type="Proteomes" id="UP000262825"/>
    </source>
</evidence>
<dbReference type="InterPro" id="IPR021661">
    <property type="entry name" value="Rap1_C"/>
</dbReference>
<reference evidence="13" key="1">
    <citation type="submission" date="2018-06" db="EMBL/GenBank/DDBJ databases">
        <authorList>
            <person name="Guldener U."/>
        </authorList>
    </citation>
    <scope>NUCLEOTIDE SEQUENCE [LARGE SCALE GENOMIC DNA]</scope>
    <source>
        <strain evidence="13">UTAD17</strain>
    </source>
</reference>
<dbReference type="Gene3D" id="3.40.50.10190">
    <property type="entry name" value="BRCT domain"/>
    <property type="match status" value="1"/>
</dbReference>
<evidence type="ECO:0000256" key="5">
    <source>
        <dbReference type="ARBA" id="ARBA00023159"/>
    </source>
</evidence>
<keyword evidence="4" id="KW-0805">Transcription regulation</keyword>
<keyword evidence="7 8" id="KW-0539">Nucleus</keyword>
<keyword evidence="2 8" id="KW-0158">Chromosome</keyword>
<comment type="subcellular location">
    <subcellularLocation>
        <location evidence="8">Nucleus</location>
    </subcellularLocation>
    <subcellularLocation>
        <location evidence="8">Chromosome</location>
        <location evidence="8">Telomere</location>
    </subcellularLocation>
</comment>
<feature type="compositionally biased region" description="Acidic residues" evidence="9">
    <location>
        <begin position="205"/>
        <end position="227"/>
    </location>
</feature>
<dbReference type="EMBL" id="UFAJ01000203">
    <property type="protein sequence ID" value="SSD59780.1"/>
    <property type="molecule type" value="Genomic_DNA"/>
</dbReference>
<organism evidence="12 13">
    <name type="scientific">Saccharomycodes ludwigii</name>
    <dbReference type="NCBI Taxonomy" id="36035"/>
    <lineage>
        <taxon>Eukaryota</taxon>
        <taxon>Fungi</taxon>
        <taxon>Dikarya</taxon>
        <taxon>Ascomycota</taxon>
        <taxon>Saccharomycotina</taxon>
        <taxon>Saccharomycetes</taxon>
        <taxon>Saccharomycodales</taxon>
        <taxon>Saccharomycodaceae</taxon>
        <taxon>Saccharomycodes</taxon>
    </lineage>
</organism>
<dbReference type="VEuPathDB" id="FungiDB:SCODWIG_01541"/>
<evidence type="ECO:0000256" key="2">
    <source>
        <dbReference type="ARBA" id="ARBA00022454"/>
    </source>
</evidence>
<feature type="region of interest" description="Disordered" evidence="9">
    <location>
        <begin position="628"/>
        <end position="649"/>
    </location>
</feature>
<dbReference type="PANTHER" id="PTHR16466">
    <property type="entry name" value="TELOMERE REPEAT-BINDING FACTOR 2-INTERACTING PROTEIN 1"/>
    <property type="match status" value="1"/>
</dbReference>
<evidence type="ECO:0000256" key="1">
    <source>
        <dbReference type="ARBA" id="ARBA00010467"/>
    </source>
</evidence>
<dbReference type="GO" id="GO:0010833">
    <property type="term" value="P:telomere maintenance via telomere lengthening"/>
    <property type="evidence" value="ECO:0007669"/>
    <property type="project" value="UniProtKB-UniRule"/>
</dbReference>
<dbReference type="PROSITE" id="PS50172">
    <property type="entry name" value="BRCT"/>
    <property type="match status" value="1"/>
</dbReference>
<evidence type="ECO:0000256" key="3">
    <source>
        <dbReference type="ARBA" id="ARBA00022895"/>
    </source>
</evidence>
<dbReference type="PANTHER" id="PTHR16466:SF6">
    <property type="entry name" value="TELOMERIC REPEAT-BINDING FACTOR 2-INTERACTING PROTEIN 1"/>
    <property type="match status" value="1"/>
</dbReference>
<dbReference type="InterPro" id="IPR015280">
    <property type="entry name" value="Rap1_DNA-bd"/>
</dbReference>
<feature type="region of interest" description="Disordered" evidence="9">
    <location>
        <begin position="1"/>
        <end position="65"/>
    </location>
</feature>
<comment type="subunit">
    <text evidence="8">Homodimer.</text>
</comment>
<evidence type="ECO:0000256" key="6">
    <source>
        <dbReference type="ARBA" id="ARBA00023163"/>
    </source>
</evidence>
<sequence length="893" mass="100584">MSDDKKIGTIANDSDFDSVHDNSDGYISAPEDITKNNSQIQLHRSNTDNASTPTPDATNITPNETSKQTENLTNINKSLFANISFSIMEKNVGTLQYTQLANTIEKYGGKCSKYSASDSNNREDFDIILADSITDATLDNVNVLKPAFIEKCIETNSIVDMNLFKAEIESIDTELQHESYKSIPDSPPSVNIKKRSISDRQNEERVEEEDNEEENNEEENNEEEDVEGTNYADLINQEDNGTVNTHGVNNNNNNNNDISNNPIGTTDITDLNFSKRKHIETNSNVAIDTTENNANNKNNNDPSVNDLIAGTSETNNNASFQSNIKNNSENNSNIQNEKPITAAHNKSQRVYVANNALVASKMNFTPEEDQFILDVVRKNPRKRDTHSLFHEISNYLGAHTGNSIRHRFRTQLSDKLDWVYETDESGDLIKDANGQYIKTNVKPPGLKKNYTAEEDYNLCIAIKKQFYVDLYQVDPDTKEPLATNGTAISNSNDSARKQITLNKFPTIPGTEPDFKSFKVEDRRGPLSRDFFKNFNQIYPQHPPVSWRDRYRKFALKYGVDNYIQYYEECLEKGEIPTPMKNLTSRKERSLRKTQPGNYARTVKPIDNTSAQNFEHLLTQLAKEPVFNQQQHTGNKNNNTDNDTSKQNSNAATAAALAAAAAAIGGRNKKTIEDLAGTHDSIIELIMNPHFTSANQPVSVTTTAATAVAANSLDNIIVTTPSDASDAANKGDLKKVDIILSSQDINDKIKDIKFPSSITEDRKIFTPNFEKFTTSNQFFEQLKFFVKKTLKLTEPEEIVDGMTKELAINSDFAVDVLKAVHGDRILIFFYFLYMFYNGENPPQNIRGIWTEEDNIDVMSQNQAKLQRVIDKHTEPVCIDRIEFLKETLEDSDED</sequence>
<proteinExistence type="inferred from homology"/>
<keyword evidence="5" id="KW-0010">Activator</keyword>
<keyword evidence="6" id="KW-0804">Transcription</keyword>
<dbReference type="SUPFAM" id="SSF52113">
    <property type="entry name" value="BRCT domain"/>
    <property type="match status" value="1"/>
</dbReference>
<dbReference type="Gene3D" id="1.10.10.60">
    <property type="entry name" value="Homeodomain-like"/>
    <property type="match status" value="2"/>
</dbReference>
<dbReference type="CDD" id="cd11655">
    <property type="entry name" value="rap1_myb-like"/>
    <property type="match status" value="2"/>
</dbReference>
<dbReference type="Pfam" id="PF11626">
    <property type="entry name" value="Rap1_C"/>
    <property type="match status" value="1"/>
</dbReference>
<comment type="function">
    <text evidence="8">Involved in the regulation of telomere length, clustering and has a specific role in telomere position effect (TPE).</text>
</comment>
<evidence type="ECO:0000259" key="11">
    <source>
        <dbReference type="PROSITE" id="PS51294"/>
    </source>
</evidence>
<dbReference type="InterPro" id="IPR039595">
    <property type="entry name" value="TE2IP/Rap1"/>
</dbReference>
<dbReference type="InterPro" id="IPR017930">
    <property type="entry name" value="Myb_dom"/>
</dbReference>
<protein>
    <recommendedName>
        <fullName evidence="8">DNA-binding protein RAP1</fullName>
    </recommendedName>
</protein>
<dbReference type="InterPro" id="IPR038104">
    <property type="entry name" value="Rap1_C_sf"/>
</dbReference>
<dbReference type="GO" id="GO:0070187">
    <property type="term" value="C:shelterin complex"/>
    <property type="evidence" value="ECO:0007669"/>
    <property type="project" value="TreeGrafter"/>
</dbReference>
<feature type="region of interest" description="Disordered" evidence="9">
    <location>
        <begin position="178"/>
        <end position="227"/>
    </location>
</feature>
<evidence type="ECO:0000256" key="9">
    <source>
        <dbReference type="SAM" id="MobiDB-lite"/>
    </source>
</evidence>
<dbReference type="Gene3D" id="1.20.120.1480">
    <property type="match status" value="1"/>
</dbReference>
<dbReference type="GO" id="GO:0042162">
    <property type="term" value="F:telomeric DNA binding"/>
    <property type="evidence" value="ECO:0007669"/>
    <property type="project" value="TreeGrafter"/>
</dbReference>
<feature type="domain" description="BRCT" evidence="10">
    <location>
        <begin position="75"/>
        <end position="166"/>
    </location>
</feature>
<dbReference type="Pfam" id="PF09197">
    <property type="entry name" value="Rap1-DNA-bind"/>
    <property type="match status" value="1"/>
</dbReference>
<feature type="region of interest" description="Disordered" evidence="9">
    <location>
        <begin position="239"/>
        <end position="261"/>
    </location>
</feature>
<gene>
    <name evidence="12" type="ORF">SCODWIG_01541</name>
</gene>
<dbReference type="InterPro" id="IPR009057">
    <property type="entry name" value="Homeodomain-like_sf"/>
</dbReference>
<dbReference type="InterPro" id="IPR036420">
    <property type="entry name" value="BRCT_dom_sf"/>
</dbReference>
<comment type="similarity">
    <text evidence="1 8">Belongs to the RAP1 family.</text>
</comment>
<dbReference type="SUPFAM" id="SSF46689">
    <property type="entry name" value="Homeodomain-like"/>
    <property type="match status" value="2"/>
</dbReference>
<dbReference type="PROSITE" id="PS51294">
    <property type="entry name" value="HTH_MYB"/>
    <property type="match status" value="1"/>
</dbReference>
<feature type="compositionally biased region" description="Low complexity" evidence="9">
    <location>
        <begin position="634"/>
        <end position="649"/>
    </location>
</feature>
<dbReference type="InterPro" id="IPR001005">
    <property type="entry name" value="SANT/Myb"/>
</dbReference>
<dbReference type="GO" id="GO:0031848">
    <property type="term" value="P:protection from non-homologous end joining at telomere"/>
    <property type="evidence" value="ECO:0007669"/>
    <property type="project" value="TreeGrafter"/>
</dbReference>